<dbReference type="Pfam" id="PF01323">
    <property type="entry name" value="DSBA"/>
    <property type="match status" value="2"/>
</dbReference>
<name>A0A015LBU6_RHIIW</name>
<dbReference type="PANTHER" id="PTHR42943">
    <property type="entry name" value="GLUTATHIONE S-TRANSFERASE KAPPA"/>
    <property type="match status" value="1"/>
</dbReference>
<dbReference type="OrthoDB" id="4664297at2759"/>
<dbReference type="CDD" id="cd03022">
    <property type="entry name" value="DsbA_HCCA_Iso"/>
    <property type="match status" value="1"/>
</dbReference>
<evidence type="ECO:0000313" key="2">
    <source>
        <dbReference type="EMBL" id="EXX52293.1"/>
    </source>
</evidence>
<dbReference type="InterPro" id="IPR036249">
    <property type="entry name" value="Thioredoxin-like_sf"/>
</dbReference>
<dbReference type="HOGENOM" id="CLU_647619_0_0_1"/>
<dbReference type="Gene3D" id="3.40.30.10">
    <property type="entry name" value="Glutaredoxin"/>
    <property type="match status" value="2"/>
</dbReference>
<dbReference type="InterPro" id="IPR044087">
    <property type="entry name" value="NahD-like"/>
</dbReference>
<feature type="domain" description="DSBA-like thioredoxin" evidence="1">
    <location>
        <begin position="250"/>
        <end position="447"/>
    </location>
</feature>
<gene>
    <name evidence="2" type="ORF">RirG_254170</name>
</gene>
<protein>
    <recommendedName>
        <fullName evidence="1">DSBA-like thioredoxin domain-containing protein</fullName>
    </recommendedName>
</protein>
<dbReference type="Proteomes" id="UP000022910">
    <property type="component" value="Unassembled WGS sequence"/>
</dbReference>
<dbReference type="InterPro" id="IPR001853">
    <property type="entry name" value="DSBA-like_thioredoxin_dom"/>
</dbReference>
<dbReference type="GO" id="GO:0018845">
    <property type="term" value="F:2-hydroxychromene-2-carboxylate isomerase activity"/>
    <property type="evidence" value="ECO:0007669"/>
    <property type="project" value="InterPro"/>
</dbReference>
<dbReference type="SUPFAM" id="SSF52833">
    <property type="entry name" value="Thioredoxin-like"/>
    <property type="match status" value="2"/>
</dbReference>
<keyword evidence="3" id="KW-1185">Reference proteome</keyword>
<dbReference type="GO" id="GO:0004602">
    <property type="term" value="F:glutathione peroxidase activity"/>
    <property type="evidence" value="ECO:0007669"/>
    <property type="project" value="TreeGrafter"/>
</dbReference>
<dbReference type="STRING" id="1432141.A0A015LBU6"/>
<evidence type="ECO:0000259" key="1">
    <source>
        <dbReference type="Pfam" id="PF01323"/>
    </source>
</evidence>
<reference evidence="2 3" key="1">
    <citation type="submission" date="2014-02" db="EMBL/GenBank/DDBJ databases">
        <title>Single nucleus genome sequencing reveals high similarity among nuclei of an endomycorrhizal fungus.</title>
        <authorList>
            <person name="Lin K."/>
            <person name="Geurts R."/>
            <person name="Zhang Z."/>
            <person name="Limpens E."/>
            <person name="Saunders D.G."/>
            <person name="Mu D."/>
            <person name="Pang E."/>
            <person name="Cao H."/>
            <person name="Cha H."/>
            <person name="Lin T."/>
            <person name="Zhou Q."/>
            <person name="Shang Y."/>
            <person name="Li Y."/>
            <person name="Ivanov S."/>
            <person name="Sharma T."/>
            <person name="Velzen R.V."/>
            <person name="Ruijter N.D."/>
            <person name="Aanen D.K."/>
            <person name="Win J."/>
            <person name="Kamoun S."/>
            <person name="Bisseling T."/>
            <person name="Huang S."/>
        </authorList>
    </citation>
    <scope>NUCLEOTIDE SEQUENCE [LARGE SCALE GENOMIC DNA]</scope>
    <source>
        <strain evidence="3">DAOM197198w</strain>
    </source>
</reference>
<sequence length="469" mass="54330">MNSIIKNSKQPIVEFFYDLQCPWAYIASKRIEQITKRTNAKVIWTPVLLGEIYKAIKAPQGKAGSATDVMPLPKRQYITKDLLRTVQRYNIELNFHPRHPIQTIYALRLLHATPQSYRAALTRAFYRLYWVDNADISDLSLLLNTAQSLKIPYDEPLDSSIFSNKKYQNSLSSSTARAVEYGSPGVPSFWLEQYPGGGRLYWGQDRLHFVEAALTSISTGVSIEQMDLLKFYPRCSVEKKFNGNNKKVKTLKFWFDFSSQYSYIAYTQLSWIKKQAKCEVNIEYMPFLLGFVFDRIGTPQTPLLKLNETRKAYDIRDMYEWVQFWNQVGDKFKFYYPDVFPIRSVNISRIFLLEPKTLECIFKACWVDNIPIGTSNDLLIETLNKSGFDGNALFQATQQNVNNVKDKLRENTDRAIKLGMFGAPVFQVDDGELVWGQDRINVVLDLLDGWTWQSKDIETMKKDDEKAKL</sequence>
<accession>A0A015LBU6</accession>
<dbReference type="GO" id="GO:1901170">
    <property type="term" value="P:naphthalene catabolic process"/>
    <property type="evidence" value="ECO:0007669"/>
    <property type="project" value="InterPro"/>
</dbReference>
<dbReference type="AlphaFoldDB" id="A0A015LBU6"/>
<dbReference type="GO" id="GO:0005739">
    <property type="term" value="C:mitochondrion"/>
    <property type="evidence" value="ECO:0007669"/>
    <property type="project" value="TreeGrafter"/>
</dbReference>
<dbReference type="EMBL" id="JEMT01029318">
    <property type="protein sequence ID" value="EXX52293.1"/>
    <property type="molecule type" value="Genomic_DNA"/>
</dbReference>
<evidence type="ECO:0000313" key="3">
    <source>
        <dbReference type="Proteomes" id="UP000022910"/>
    </source>
</evidence>
<comment type="caution">
    <text evidence="2">The sequence shown here is derived from an EMBL/GenBank/DDBJ whole genome shotgun (WGS) entry which is preliminary data.</text>
</comment>
<proteinExistence type="predicted"/>
<dbReference type="GO" id="GO:0005777">
    <property type="term" value="C:peroxisome"/>
    <property type="evidence" value="ECO:0007669"/>
    <property type="project" value="TreeGrafter"/>
</dbReference>
<dbReference type="GO" id="GO:0004364">
    <property type="term" value="F:glutathione transferase activity"/>
    <property type="evidence" value="ECO:0007669"/>
    <property type="project" value="TreeGrafter"/>
</dbReference>
<dbReference type="OMA" id="FYWADKF"/>
<organism evidence="2 3">
    <name type="scientific">Rhizophagus irregularis (strain DAOM 197198w)</name>
    <name type="common">Glomus intraradices</name>
    <dbReference type="NCBI Taxonomy" id="1432141"/>
    <lineage>
        <taxon>Eukaryota</taxon>
        <taxon>Fungi</taxon>
        <taxon>Fungi incertae sedis</taxon>
        <taxon>Mucoromycota</taxon>
        <taxon>Glomeromycotina</taxon>
        <taxon>Glomeromycetes</taxon>
        <taxon>Glomerales</taxon>
        <taxon>Glomeraceae</taxon>
        <taxon>Rhizophagus</taxon>
    </lineage>
</organism>
<dbReference type="PANTHER" id="PTHR42943:SF2">
    <property type="entry name" value="GLUTATHIONE S-TRANSFERASE KAPPA 1"/>
    <property type="match status" value="1"/>
</dbReference>
<feature type="domain" description="DSBA-like thioredoxin" evidence="1">
    <location>
        <begin position="13"/>
        <end position="214"/>
    </location>
</feature>
<dbReference type="InterPro" id="IPR051924">
    <property type="entry name" value="GST_Kappa/NadH"/>
</dbReference>
<dbReference type="GO" id="GO:0006749">
    <property type="term" value="P:glutathione metabolic process"/>
    <property type="evidence" value="ECO:0007669"/>
    <property type="project" value="TreeGrafter"/>
</dbReference>